<dbReference type="PROSITE" id="PS51482">
    <property type="entry name" value="DEGV"/>
    <property type="match status" value="1"/>
</dbReference>
<dbReference type="Gene3D" id="3.30.1180.10">
    <property type="match status" value="1"/>
</dbReference>
<dbReference type="PANTHER" id="PTHR33434">
    <property type="entry name" value="DEGV DOMAIN-CONTAINING PROTEIN DR_1986-RELATED"/>
    <property type="match status" value="1"/>
</dbReference>
<reference evidence="2 3" key="1">
    <citation type="submission" date="2023-03" db="EMBL/GenBank/DDBJ databases">
        <title>Complete genome sequence of Tepidibacter sp. SWIR-1, isolated from a deep-sea hydrothermal vent.</title>
        <authorList>
            <person name="Li X."/>
        </authorList>
    </citation>
    <scope>NUCLEOTIDE SEQUENCE [LARGE SCALE GENOMIC DNA]</scope>
    <source>
        <strain evidence="2 3">SWIR-1</strain>
    </source>
</reference>
<dbReference type="Gene3D" id="3.40.50.10170">
    <property type="match status" value="1"/>
</dbReference>
<dbReference type="InterPro" id="IPR043168">
    <property type="entry name" value="DegV_C"/>
</dbReference>
<name>A0ABY8E9E5_9FIRM</name>
<dbReference type="RefSeq" id="WP_277731478.1">
    <property type="nucleotide sequence ID" value="NZ_CP120733.1"/>
</dbReference>
<dbReference type="EMBL" id="CP120733">
    <property type="protein sequence ID" value="WFD09548.1"/>
    <property type="molecule type" value="Genomic_DNA"/>
</dbReference>
<dbReference type="InterPro" id="IPR050270">
    <property type="entry name" value="DegV_domain_contain"/>
</dbReference>
<dbReference type="SUPFAM" id="SSF82549">
    <property type="entry name" value="DAK1/DegV-like"/>
    <property type="match status" value="1"/>
</dbReference>
<dbReference type="NCBIfam" id="TIGR00762">
    <property type="entry name" value="DegV"/>
    <property type="match status" value="1"/>
</dbReference>
<dbReference type="InterPro" id="IPR003797">
    <property type="entry name" value="DegV"/>
</dbReference>
<evidence type="ECO:0000256" key="1">
    <source>
        <dbReference type="ARBA" id="ARBA00023121"/>
    </source>
</evidence>
<dbReference type="Pfam" id="PF02645">
    <property type="entry name" value="DegV"/>
    <property type="match status" value="1"/>
</dbReference>
<protein>
    <submittedName>
        <fullName evidence="2">DegV family protein</fullName>
    </submittedName>
</protein>
<evidence type="ECO:0000313" key="3">
    <source>
        <dbReference type="Proteomes" id="UP001222800"/>
    </source>
</evidence>
<evidence type="ECO:0000313" key="2">
    <source>
        <dbReference type="EMBL" id="WFD09548.1"/>
    </source>
</evidence>
<keyword evidence="3" id="KW-1185">Reference proteome</keyword>
<accession>A0ABY8E9E5</accession>
<dbReference type="PANTHER" id="PTHR33434:SF2">
    <property type="entry name" value="FATTY ACID-BINDING PROTEIN TM_1468"/>
    <property type="match status" value="1"/>
</dbReference>
<keyword evidence="1" id="KW-0446">Lipid-binding</keyword>
<gene>
    <name evidence="2" type="ORF">P4S50_14310</name>
</gene>
<sequence length="280" mass="31976">MVKIVTDSVSDLPREYIEEYDIKVMNLNIIFGEKTYKDRVDISPNEVFERIKNNDEFPKTSQVTPFEFIETFDELSKDCDEVLAILMSSKMSGTYNSAVIAKNELADRKIEVIDSKGITLGYGLIVIEAAKMAKQGKSLDEIKKRIECMIENIEYLIVFDTLEYAYKGGRISKSQYLISNFLNIKPIVTMKNGEMVVKDKVRGRKKVIKWLTDYIKSNNIDIKDKVIGLNHVNDKEYLEKLKTDIINQFNPKEIIISDVGCTVAAYSGLSAIAIYFEKEA</sequence>
<organism evidence="2 3">
    <name type="scientific">Tepidibacter hydrothermalis</name>
    <dbReference type="NCBI Taxonomy" id="3036126"/>
    <lineage>
        <taxon>Bacteria</taxon>
        <taxon>Bacillati</taxon>
        <taxon>Bacillota</taxon>
        <taxon>Clostridia</taxon>
        <taxon>Peptostreptococcales</taxon>
        <taxon>Peptostreptococcaceae</taxon>
        <taxon>Tepidibacter</taxon>
    </lineage>
</organism>
<proteinExistence type="predicted"/>
<dbReference type="Proteomes" id="UP001222800">
    <property type="component" value="Chromosome"/>
</dbReference>